<evidence type="ECO:0000256" key="2">
    <source>
        <dbReference type="SAM" id="Phobius"/>
    </source>
</evidence>
<dbReference type="PANTHER" id="PTHR46175:SF4">
    <property type="entry name" value="BACTERIOOPSIN TRANSCRIPTIONAL ACTIVATOR"/>
    <property type="match status" value="1"/>
</dbReference>
<keyword evidence="2" id="KW-0812">Transmembrane</keyword>
<dbReference type="PANTHER" id="PTHR46175">
    <property type="entry name" value="BACTERIOOPSIN TRANSCRIPTIONAL ACTIVATOR"/>
    <property type="match status" value="1"/>
</dbReference>
<proteinExistence type="predicted"/>
<protein>
    <recommendedName>
        <fullName evidence="6">Galactose oxidase</fullName>
    </recommendedName>
</protein>
<gene>
    <name evidence="4" type="ORF">MKK02DRAFT_21711</name>
</gene>
<feature type="compositionally biased region" description="Polar residues" evidence="1">
    <location>
        <begin position="733"/>
        <end position="744"/>
    </location>
</feature>
<organism evidence="4 5">
    <name type="scientific">Dioszegia hungarica</name>
    <dbReference type="NCBI Taxonomy" id="4972"/>
    <lineage>
        <taxon>Eukaryota</taxon>
        <taxon>Fungi</taxon>
        <taxon>Dikarya</taxon>
        <taxon>Basidiomycota</taxon>
        <taxon>Agaricomycotina</taxon>
        <taxon>Tremellomycetes</taxon>
        <taxon>Tremellales</taxon>
        <taxon>Bulleribasidiaceae</taxon>
        <taxon>Dioszegia</taxon>
    </lineage>
</organism>
<evidence type="ECO:0008006" key="6">
    <source>
        <dbReference type="Google" id="ProtNLM"/>
    </source>
</evidence>
<dbReference type="GeneID" id="77725654"/>
<dbReference type="SUPFAM" id="SSF117281">
    <property type="entry name" value="Kelch motif"/>
    <property type="match status" value="1"/>
</dbReference>
<feature type="compositionally biased region" description="Polar residues" evidence="1">
    <location>
        <begin position="446"/>
        <end position="457"/>
    </location>
</feature>
<keyword evidence="2" id="KW-1133">Transmembrane helix</keyword>
<evidence type="ECO:0000313" key="4">
    <source>
        <dbReference type="EMBL" id="KAI9639047.1"/>
    </source>
</evidence>
<sequence length="839" mass="88831">MSGQLAALFALLPLLPLISAWSPAARWGHDAVYVPSQDAMYVVGGQVLSPGVQVTNDVLIYPLNGTNPSWTVGPSVNLPPHAFASVALTPDGKDLVVVGGMTSDCGTDALTHTLDLKGNGSWVHASPEGLVRRRGAGMGVMKDSGKLMLVGGVADQYSCASYTTAFPAVDTLNLPLSTSSVDSTHDLPGNLTGSSLAVSDFAMTTSSDGKKMYLLSGQTSTGALVALDTAGVWTNGAGWASQKLGGNIPVGRVGASLVAHPNLDLLVLHGGARDDRGSDLSTSLLALLNTTSWQWTIPSTLQPPQSSSVSYHSAIMTPTGVMISAFGMSGTGSPRSDMFFLDMRDPSASAWSWKSAWKNDMLQAYVTPSTESTSTGGGSVPVNASMGTSSSRLASIVAPVVILSVIGIPILVFFIRRKMRIAKKRRMARHFSFSSQEDGGDFHSPLNGSGRSQSRTQHYPFGPDSALDEKEDASLLSDFKSNMVGLVGRFRRRSSHDEMRHITAGKGKKGKYNEKSMKWEEIDFGLGEVDSRRGSTPQTGFQPSSRRSSFSATGSPPEARYVDSVPMPGDSMPEPVYPIMNPSTPPHRPVSPSAAPPVDEGLDWNMLQQDLDNRPAFRSISPTSPLRSHQTSHQAPSTPPRINTQFVAGGNPFADRHAQVHFEPQGRRSSSPVSPAPALPYLDFQTQQSPTSAGTGGGGARPSSPSSITSINPKTGRRTSYEVPVTPPRELQMQAQQSPRSVSSPIGHGARQLAGNFDRRGSAPTFYTAPSSPASPTPASASASPATRYEPGTRRGSIPYINQMGSPMIRTGSSGGERRGSQLRVCNVTEEDGQQGQAI</sequence>
<feature type="chain" id="PRO_5041268261" description="Galactose oxidase" evidence="3">
    <location>
        <begin position="21"/>
        <end position="839"/>
    </location>
</feature>
<feature type="compositionally biased region" description="Basic and acidic residues" evidence="1">
    <location>
        <begin position="654"/>
        <end position="666"/>
    </location>
</feature>
<feature type="compositionally biased region" description="Polar residues" evidence="1">
    <location>
        <begin position="534"/>
        <end position="543"/>
    </location>
</feature>
<keyword evidence="5" id="KW-1185">Reference proteome</keyword>
<feature type="transmembrane region" description="Helical" evidence="2">
    <location>
        <begin position="393"/>
        <end position="415"/>
    </location>
</feature>
<dbReference type="InterPro" id="IPR011043">
    <property type="entry name" value="Gal_Oxase/kelch_b-propeller"/>
</dbReference>
<dbReference type="EMBL" id="JAKWFO010000002">
    <property type="protein sequence ID" value="KAI9639047.1"/>
    <property type="molecule type" value="Genomic_DNA"/>
</dbReference>
<accession>A0AA38HDH4</accession>
<feature type="compositionally biased region" description="Polar residues" evidence="1">
    <location>
        <begin position="620"/>
        <end position="646"/>
    </location>
</feature>
<dbReference type="AlphaFoldDB" id="A0AA38HDH4"/>
<dbReference type="SUPFAM" id="SSF50965">
    <property type="entry name" value="Galactose oxidase, central domain"/>
    <property type="match status" value="1"/>
</dbReference>
<feature type="compositionally biased region" description="Low complexity" evidence="1">
    <location>
        <begin position="701"/>
        <end position="711"/>
    </location>
</feature>
<evidence type="ECO:0000256" key="1">
    <source>
        <dbReference type="SAM" id="MobiDB-lite"/>
    </source>
</evidence>
<feature type="region of interest" description="Disordered" evidence="1">
    <location>
        <begin position="581"/>
        <end position="600"/>
    </location>
</feature>
<evidence type="ECO:0000256" key="3">
    <source>
        <dbReference type="SAM" id="SignalP"/>
    </source>
</evidence>
<feature type="compositionally biased region" description="Low complexity" evidence="1">
    <location>
        <begin position="762"/>
        <end position="787"/>
    </location>
</feature>
<reference evidence="4" key="1">
    <citation type="journal article" date="2022" name="G3 (Bethesda)">
        <title>High quality genome of the basidiomycete yeast Dioszegia hungarica PDD-24b-2 isolated from cloud water.</title>
        <authorList>
            <person name="Jarrige D."/>
            <person name="Haridas S."/>
            <person name="Bleykasten-Grosshans C."/>
            <person name="Joly M."/>
            <person name="Nadalig T."/>
            <person name="Sancelme M."/>
            <person name="Vuilleumier S."/>
            <person name="Grigoriev I.V."/>
            <person name="Amato P."/>
            <person name="Bringel F."/>
        </authorList>
    </citation>
    <scope>NUCLEOTIDE SEQUENCE</scope>
    <source>
        <strain evidence="4">PDD-24b-2</strain>
    </source>
</reference>
<dbReference type="RefSeq" id="XP_052948824.1">
    <property type="nucleotide sequence ID" value="XM_053086453.1"/>
</dbReference>
<dbReference type="Gene3D" id="2.120.10.80">
    <property type="entry name" value="Kelch-type beta propeller"/>
    <property type="match status" value="1"/>
</dbReference>
<feature type="signal peptide" evidence="3">
    <location>
        <begin position="1"/>
        <end position="20"/>
    </location>
</feature>
<feature type="region of interest" description="Disordered" evidence="1">
    <location>
        <begin position="528"/>
        <end position="573"/>
    </location>
</feature>
<feature type="region of interest" description="Disordered" evidence="1">
    <location>
        <begin position="434"/>
        <end position="467"/>
    </location>
</feature>
<name>A0AA38HDH4_9TREE</name>
<comment type="caution">
    <text evidence="4">The sequence shown here is derived from an EMBL/GenBank/DDBJ whole genome shotgun (WGS) entry which is preliminary data.</text>
</comment>
<evidence type="ECO:0000313" key="5">
    <source>
        <dbReference type="Proteomes" id="UP001164286"/>
    </source>
</evidence>
<feature type="region of interest" description="Disordered" evidence="1">
    <location>
        <begin position="608"/>
        <end position="839"/>
    </location>
</feature>
<dbReference type="InterPro" id="IPR015915">
    <property type="entry name" value="Kelch-typ_b-propeller"/>
</dbReference>
<keyword evidence="2" id="KW-0472">Membrane</keyword>
<dbReference type="Proteomes" id="UP001164286">
    <property type="component" value="Unassembled WGS sequence"/>
</dbReference>
<keyword evidence="3" id="KW-0732">Signal</keyword>